<evidence type="ECO:0000313" key="3">
    <source>
        <dbReference type="Proteomes" id="UP000321058"/>
    </source>
</evidence>
<name>A0A512NS51_9HYPH</name>
<accession>A0A512NS51</accession>
<keyword evidence="3" id="KW-1185">Reference proteome</keyword>
<reference evidence="2 3" key="1">
    <citation type="submission" date="2019-07" db="EMBL/GenBank/DDBJ databases">
        <title>Whole genome shotgun sequence of Reyranella soli NBRC 108950.</title>
        <authorList>
            <person name="Hosoyama A."/>
            <person name="Uohara A."/>
            <person name="Ohji S."/>
            <person name="Ichikawa N."/>
        </authorList>
    </citation>
    <scope>NUCLEOTIDE SEQUENCE [LARGE SCALE GENOMIC DNA]</scope>
    <source>
        <strain evidence="2 3">NBRC 108950</strain>
    </source>
</reference>
<gene>
    <name evidence="2" type="ORF">RSO01_89300</name>
</gene>
<feature type="compositionally biased region" description="Basic and acidic residues" evidence="1">
    <location>
        <begin position="103"/>
        <end position="114"/>
    </location>
</feature>
<dbReference type="RefSeq" id="WP_147157049.1">
    <property type="nucleotide sequence ID" value="NZ_BKAJ01000253.1"/>
</dbReference>
<feature type="region of interest" description="Disordered" evidence="1">
    <location>
        <begin position="95"/>
        <end position="114"/>
    </location>
</feature>
<sequence>METIEITVRVNKVNAEKVKEVGAAHNGTLEDDKTAHALAETEKPAVPLAEKVIDHEILSFAFETEENAAAFVDAASEAIGVAPGIFKGTMSARRNGQKFDLPVPDKDQAGIKQG</sequence>
<evidence type="ECO:0000313" key="2">
    <source>
        <dbReference type="EMBL" id="GEP61764.1"/>
    </source>
</evidence>
<comment type="caution">
    <text evidence="2">The sequence shown here is derived from an EMBL/GenBank/DDBJ whole genome shotgun (WGS) entry which is preliminary data.</text>
</comment>
<evidence type="ECO:0000256" key="1">
    <source>
        <dbReference type="SAM" id="MobiDB-lite"/>
    </source>
</evidence>
<dbReference type="AlphaFoldDB" id="A0A512NS51"/>
<protein>
    <submittedName>
        <fullName evidence="2">Uncharacterized protein</fullName>
    </submittedName>
</protein>
<dbReference type="Proteomes" id="UP000321058">
    <property type="component" value="Unassembled WGS sequence"/>
</dbReference>
<dbReference type="EMBL" id="BKAJ01000253">
    <property type="protein sequence ID" value="GEP61764.1"/>
    <property type="molecule type" value="Genomic_DNA"/>
</dbReference>
<organism evidence="2 3">
    <name type="scientific">Reyranella soli</name>
    <dbReference type="NCBI Taxonomy" id="1230389"/>
    <lineage>
        <taxon>Bacteria</taxon>
        <taxon>Pseudomonadati</taxon>
        <taxon>Pseudomonadota</taxon>
        <taxon>Alphaproteobacteria</taxon>
        <taxon>Hyphomicrobiales</taxon>
        <taxon>Reyranellaceae</taxon>
        <taxon>Reyranella</taxon>
    </lineage>
</organism>
<proteinExistence type="predicted"/>